<dbReference type="AlphaFoldDB" id="A0A7C8YD29"/>
<organism evidence="1">
    <name type="scientific">Opuntia streptacantha</name>
    <name type="common">Prickly pear cactus</name>
    <name type="synonym">Opuntia cardona</name>
    <dbReference type="NCBI Taxonomy" id="393608"/>
    <lineage>
        <taxon>Eukaryota</taxon>
        <taxon>Viridiplantae</taxon>
        <taxon>Streptophyta</taxon>
        <taxon>Embryophyta</taxon>
        <taxon>Tracheophyta</taxon>
        <taxon>Spermatophyta</taxon>
        <taxon>Magnoliopsida</taxon>
        <taxon>eudicotyledons</taxon>
        <taxon>Gunneridae</taxon>
        <taxon>Pentapetalae</taxon>
        <taxon>Caryophyllales</taxon>
        <taxon>Cactineae</taxon>
        <taxon>Cactaceae</taxon>
        <taxon>Opuntioideae</taxon>
        <taxon>Opuntia</taxon>
    </lineage>
</organism>
<reference evidence="1" key="1">
    <citation type="journal article" date="2013" name="J. Plant Res.">
        <title>Effect of fungi and light on seed germination of three Opuntia species from semiarid lands of central Mexico.</title>
        <authorList>
            <person name="Delgado-Sanchez P."/>
            <person name="Jimenez-Bremont J.F."/>
            <person name="Guerrero-Gonzalez Mde L."/>
            <person name="Flores J."/>
        </authorList>
    </citation>
    <scope>NUCLEOTIDE SEQUENCE</scope>
    <source>
        <tissue evidence="1">Cladode</tissue>
    </source>
</reference>
<name>A0A7C8YD29_OPUST</name>
<proteinExistence type="predicted"/>
<sequence length="141" mass="15640">MHFVFFSSMCCRVCVLIPRPRPDCSSPAPPPCQSSPPRSQPLVAVTRSSATPAAVPHGLYNQPCVLSWRALLPPAAEQPRSGSCSHHYRSLHPFLAIDYWLAPPATISSSLSHPNQPKSAFMIMLGEIFKFRINFYGDYEI</sequence>
<dbReference type="EMBL" id="GISG01007501">
    <property type="protein sequence ID" value="MBA4615454.1"/>
    <property type="molecule type" value="Transcribed_RNA"/>
</dbReference>
<reference evidence="1" key="2">
    <citation type="submission" date="2020-07" db="EMBL/GenBank/DDBJ databases">
        <authorList>
            <person name="Vera ALvarez R."/>
            <person name="Arias-Moreno D.M."/>
            <person name="Jimenez-Jacinto V."/>
            <person name="Jimenez-Bremont J.F."/>
            <person name="Swaminathan K."/>
            <person name="Moose S.P."/>
            <person name="Guerrero-Gonzalez M.L."/>
            <person name="Marino-Ramirez L."/>
            <person name="Landsman D."/>
            <person name="Rodriguez-Kessler M."/>
            <person name="Delgado-Sanchez P."/>
        </authorList>
    </citation>
    <scope>NUCLEOTIDE SEQUENCE</scope>
    <source>
        <tissue evidence="1">Cladode</tissue>
    </source>
</reference>
<accession>A0A7C8YD29</accession>
<protein>
    <submittedName>
        <fullName evidence="1">Uncharacterized protein</fullName>
    </submittedName>
</protein>
<evidence type="ECO:0000313" key="1">
    <source>
        <dbReference type="EMBL" id="MBA4615454.1"/>
    </source>
</evidence>